<dbReference type="AlphaFoldDB" id="A0A397S1I6"/>
<gene>
    <name evidence="2" type="ORF">C1645_795546</name>
</gene>
<evidence type="ECO:0000256" key="1">
    <source>
        <dbReference type="SAM" id="Phobius"/>
    </source>
</evidence>
<name>A0A397S1I6_9GLOM</name>
<dbReference type="EMBL" id="QKYT01002502">
    <property type="protein sequence ID" value="RIA78646.1"/>
    <property type="molecule type" value="Genomic_DNA"/>
</dbReference>
<keyword evidence="1" id="KW-0472">Membrane</keyword>
<organism evidence="2 3">
    <name type="scientific">Glomus cerebriforme</name>
    <dbReference type="NCBI Taxonomy" id="658196"/>
    <lineage>
        <taxon>Eukaryota</taxon>
        <taxon>Fungi</taxon>
        <taxon>Fungi incertae sedis</taxon>
        <taxon>Mucoromycota</taxon>
        <taxon>Glomeromycotina</taxon>
        <taxon>Glomeromycetes</taxon>
        <taxon>Glomerales</taxon>
        <taxon>Glomeraceae</taxon>
        <taxon>Glomus</taxon>
    </lineage>
</organism>
<feature type="transmembrane region" description="Helical" evidence="1">
    <location>
        <begin position="6"/>
        <end position="25"/>
    </location>
</feature>
<accession>A0A397S1I6</accession>
<evidence type="ECO:0000313" key="3">
    <source>
        <dbReference type="Proteomes" id="UP000265703"/>
    </source>
</evidence>
<keyword evidence="1" id="KW-0812">Transmembrane</keyword>
<comment type="caution">
    <text evidence="2">The sequence shown here is derived from an EMBL/GenBank/DDBJ whole genome shotgun (WGS) entry which is preliminary data.</text>
</comment>
<protein>
    <submittedName>
        <fullName evidence="2">Uncharacterized protein</fullName>
    </submittedName>
</protein>
<sequence length="59" mass="7068">MNANDNGKIYFLPFIPIIFVFALIIKRELILIYLIYGFLLALVKFHYEELFNLNDDDNR</sequence>
<reference evidence="2 3" key="1">
    <citation type="submission" date="2018-06" db="EMBL/GenBank/DDBJ databases">
        <title>Comparative genomics reveals the genomic features of Rhizophagus irregularis, R. cerebriforme, R. diaphanum and Gigaspora rosea, and their symbiotic lifestyle signature.</title>
        <authorList>
            <person name="Morin E."/>
            <person name="San Clemente H."/>
            <person name="Chen E.C.H."/>
            <person name="De La Providencia I."/>
            <person name="Hainaut M."/>
            <person name="Kuo A."/>
            <person name="Kohler A."/>
            <person name="Murat C."/>
            <person name="Tang N."/>
            <person name="Roy S."/>
            <person name="Loubradou J."/>
            <person name="Henrissat B."/>
            <person name="Grigoriev I.V."/>
            <person name="Corradi N."/>
            <person name="Roux C."/>
            <person name="Martin F.M."/>
        </authorList>
    </citation>
    <scope>NUCLEOTIDE SEQUENCE [LARGE SCALE GENOMIC DNA]</scope>
    <source>
        <strain evidence="2 3">DAOM 227022</strain>
    </source>
</reference>
<evidence type="ECO:0000313" key="2">
    <source>
        <dbReference type="EMBL" id="RIA78646.1"/>
    </source>
</evidence>
<proteinExistence type="predicted"/>
<dbReference type="Proteomes" id="UP000265703">
    <property type="component" value="Unassembled WGS sequence"/>
</dbReference>
<keyword evidence="3" id="KW-1185">Reference proteome</keyword>
<feature type="transmembrane region" description="Helical" evidence="1">
    <location>
        <begin position="30"/>
        <end position="47"/>
    </location>
</feature>
<keyword evidence="1" id="KW-1133">Transmembrane helix</keyword>